<gene>
    <name evidence="3" type="ORF">NEOLI_000629</name>
</gene>
<organism evidence="3 4">
    <name type="scientific">Neolecta irregularis (strain DAH-3)</name>
    <dbReference type="NCBI Taxonomy" id="1198029"/>
    <lineage>
        <taxon>Eukaryota</taxon>
        <taxon>Fungi</taxon>
        <taxon>Dikarya</taxon>
        <taxon>Ascomycota</taxon>
        <taxon>Taphrinomycotina</taxon>
        <taxon>Neolectales</taxon>
        <taxon>Neolectaceae</taxon>
        <taxon>Neolecta</taxon>
    </lineage>
</organism>
<keyword evidence="1" id="KW-0812">Transmembrane</keyword>
<evidence type="ECO:0000256" key="2">
    <source>
        <dbReference type="SAM" id="SignalP"/>
    </source>
</evidence>
<dbReference type="EMBL" id="LXFE01000239">
    <property type="protein sequence ID" value="OLL26123.1"/>
    <property type="molecule type" value="Genomic_DNA"/>
</dbReference>
<dbReference type="Proteomes" id="UP000186594">
    <property type="component" value="Unassembled WGS sequence"/>
</dbReference>
<evidence type="ECO:0000313" key="4">
    <source>
        <dbReference type="Proteomes" id="UP000186594"/>
    </source>
</evidence>
<keyword evidence="2" id="KW-0732">Signal</keyword>
<keyword evidence="1" id="KW-0472">Membrane</keyword>
<comment type="caution">
    <text evidence="3">The sequence shown here is derived from an EMBL/GenBank/DDBJ whole genome shotgun (WGS) entry which is preliminary data.</text>
</comment>
<feature type="chain" id="PRO_5010518684" evidence="2">
    <location>
        <begin position="19"/>
        <end position="298"/>
    </location>
</feature>
<reference evidence="3 4" key="1">
    <citation type="submission" date="2016-04" db="EMBL/GenBank/DDBJ databases">
        <title>Evolutionary innovation and constraint leading to complex multicellularity in the Ascomycota.</title>
        <authorList>
            <person name="Cisse O."/>
            <person name="Nguyen A."/>
            <person name="Hewitt D.A."/>
            <person name="Jedd G."/>
            <person name="Stajich J.E."/>
        </authorList>
    </citation>
    <scope>NUCLEOTIDE SEQUENCE [LARGE SCALE GENOMIC DNA]</scope>
    <source>
        <strain evidence="3 4">DAH-3</strain>
    </source>
</reference>
<sequence length="298" mass="32238">MLHSRLLCLALYAATALANPAATPELIDIESVDVFVDTVDLNPTQQIIEVTVNRIDDLVDDGELVAERSSSIIFDFLLDESKKSLCMNNAVLDIYKAGPQRIETLAVIVPLAVSAEELGDELAELPTGLVTADVNIHADLSDDGSLLVTLVTDILELEGCELIASESVQSVIVIPASTLSAWGQPLEDNEQQKYTDADYFTCATSTNRFVSLSCKTIDWIVRGFVFCFVIAPLIGFGIGWLGMLALARAFGLLARRDQQYEELDTEESLGEGKPPAYNAECQAAEAADEKTALMNASD</sequence>
<feature type="signal peptide" evidence="2">
    <location>
        <begin position="1"/>
        <end position="18"/>
    </location>
</feature>
<accession>A0A1U7LU69</accession>
<dbReference type="AlphaFoldDB" id="A0A1U7LU69"/>
<evidence type="ECO:0000256" key="1">
    <source>
        <dbReference type="SAM" id="Phobius"/>
    </source>
</evidence>
<keyword evidence="1" id="KW-1133">Transmembrane helix</keyword>
<evidence type="ECO:0000313" key="3">
    <source>
        <dbReference type="EMBL" id="OLL26123.1"/>
    </source>
</evidence>
<keyword evidence="4" id="KW-1185">Reference proteome</keyword>
<name>A0A1U7LU69_NEOID</name>
<proteinExistence type="predicted"/>
<feature type="transmembrane region" description="Helical" evidence="1">
    <location>
        <begin position="219"/>
        <end position="246"/>
    </location>
</feature>
<protein>
    <submittedName>
        <fullName evidence="3">Uncharacterized protein</fullName>
    </submittedName>
</protein>